<gene>
    <name evidence="1" type="ORF">HMPREF0742_02267</name>
</gene>
<keyword evidence="1" id="KW-0689">Ribosomal protein</keyword>
<evidence type="ECO:0000313" key="2">
    <source>
        <dbReference type="Proteomes" id="UP000017174"/>
    </source>
</evidence>
<dbReference type="HOGENOM" id="CLU_2397743_0_0_11"/>
<protein>
    <submittedName>
        <fullName evidence="1">30S ribosomal protein S16 domain protein</fullName>
    </submittedName>
</protein>
<name>U7UZJ9_9MICC</name>
<accession>U7UZJ9</accession>
<sequence length="98" mass="10309">MVAVILAESPEAEAEPDALASPSALALLEAPPEGALLAELLELALELELPLAEELDPELEEPLEHAARATNAAGAPRAKRVRRGMGDCVISVSLQGYW</sequence>
<organism evidence="1 2">
    <name type="scientific">Rothia aeria F0184</name>
    <dbReference type="NCBI Taxonomy" id="888019"/>
    <lineage>
        <taxon>Bacteria</taxon>
        <taxon>Bacillati</taxon>
        <taxon>Actinomycetota</taxon>
        <taxon>Actinomycetes</taxon>
        <taxon>Micrococcales</taxon>
        <taxon>Micrococcaceae</taxon>
        <taxon>Rothia</taxon>
    </lineage>
</organism>
<comment type="caution">
    <text evidence="1">The sequence shown here is derived from an EMBL/GenBank/DDBJ whole genome shotgun (WGS) entry which is preliminary data.</text>
</comment>
<dbReference type="EMBL" id="AXZG01000061">
    <property type="protein sequence ID" value="ERT64334.1"/>
    <property type="molecule type" value="Genomic_DNA"/>
</dbReference>
<reference evidence="1 2" key="1">
    <citation type="submission" date="2013-08" db="EMBL/GenBank/DDBJ databases">
        <authorList>
            <person name="Weinstock G."/>
            <person name="Sodergren E."/>
            <person name="Wylie T."/>
            <person name="Fulton L."/>
            <person name="Fulton R."/>
            <person name="Fronick C."/>
            <person name="O'Laughlin M."/>
            <person name="Godfrey J."/>
            <person name="Miner T."/>
            <person name="Herter B."/>
            <person name="Appelbaum E."/>
            <person name="Cordes M."/>
            <person name="Lek S."/>
            <person name="Wollam A."/>
            <person name="Pepin K.H."/>
            <person name="Palsikar V.B."/>
            <person name="Mitreva M."/>
            <person name="Wilson R.K."/>
        </authorList>
    </citation>
    <scope>NUCLEOTIDE SEQUENCE [LARGE SCALE GENOMIC DNA]</scope>
    <source>
        <strain evidence="1 2">F0184</strain>
    </source>
</reference>
<evidence type="ECO:0000313" key="1">
    <source>
        <dbReference type="EMBL" id="ERT64334.1"/>
    </source>
</evidence>
<dbReference type="AlphaFoldDB" id="U7UZJ9"/>
<dbReference type="Proteomes" id="UP000017174">
    <property type="component" value="Unassembled WGS sequence"/>
</dbReference>
<keyword evidence="1" id="KW-0687">Ribonucleoprotein</keyword>
<proteinExistence type="predicted"/>
<dbReference type="GO" id="GO:0005840">
    <property type="term" value="C:ribosome"/>
    <property type="evidence" value="ECO:0007669"/>
    <property type="project" value="UniProtKB-KW"/>
</dbReference>